<keyword evidence="3" id="KW-0732">Signal</keyword>
<dbReference type="GO" id="GO:0000272">
    <property type="term" value="P:polysaccharide catabolic process"/>
    <property type="evidence" value="ECO:0007669"/>
    <property type="project" value="UniProtKB-KW"/>
</dbReference>
<dbReference type="PANTHER" id="PTHR12121">
    <property type="entry name" value="CARBON CATABOLITE REPRESSOR PROTEIN 4"/>
    <property type="match status" value="1"/>
</dbReference>
<dbReference type="EMBL" id="VDUX01000002">
    <property type="protein sequence ID" value="TXL62268.1"/>
    <property type="molecule type" value="Genomic_DNA"/>
</dbReference>
<protein>
    <recommendedName>
        <fullName evidence="4">Fibronectin type-III domain-containing protein</fullName>
    </recommendedName>
</protein>
<organism evidence="5 6">
    <name type="scientific">Aeromicrobium terrae</name>
    <dbReference type="NCBI Taxonomy" id="2498846"/>
    <lineage>
        <taxon>Bacteria</taxon>
        <taxon>Bacillati</taxon>
        <taxon>Actinomycetota</taxon>
        <taxon>Actinomycetes</taxon>
        <taxon>Propionibacteriales</taxon>
        <taxon>Nocardioidaceae</taxon>
        <taxon>Aeromicrobium</taxon>
    </lineage>
</organism>
<dbReference type="InterPro" id="IPR036691">
    <property type="entry name" value="Endo/exonu/phosph_ase_sf"/>
</dbReference>
<keyword evidence="1" id="KW-0326">Glycosidase</keyword>
<dbReference type="InterPro" id="IPR036116">
    <property type="entry name" value="FN3_sf"/>
</dbReference>
<keyword evidence="6" id="KW-1185">Reference proteome</keyword>
<dbReference type="CDD" id="cd00063">
    <property type="entry name" value="FN3"/>
    <property type="match status" value="2"/>
</dbReference>
<dbReference type="Gene3D" id="2.60.40.10">
    <property type="entry name" value="Immunoglobulins"/>
    <property type="match status" value="3"/>
</dbReference>
<name>A0A5C8NLZ6_9ACTN</name>
<proteinExistence type="predicted"/>
<accession>A0A5C8NLZ6</accession>
<dbReference type="InterPro" id="IPR013783">
    <property type="entry name" value="Ig-like_fold"/>
</dbReference>
<dbReference type="AlphaFoldDB" id="A0A5C8NLZ6"/>
<dbReference type="SMART" id="SM00060">
    <property type="entry name" value="FN3"/>
    <property type="match status" value="3"/>
</dbReference>
<dbReference type="InterPro" id="IPR050410">
    <property type="entry name" value="CCR4/nocturin_mRNA_transcr"/>
</dbReference>
<dbReference type="InterPro" id="IPR006311">
    <property type="entry name" value="TAT_signal"/>
</dbReference>
<feature type="chain" id="PRO_5023119301" description="Fibronectin type-III domain-containing protein" evidence="3">
    <location>
        <begin position="27"/>
        <end position="572"/>
    </location>
</feature>
<evidence type="ECO:0000256" key="2">
    <source>
        <dbReference type="ARBA" id="ARBA00023326"/>
    </source>
</evidence>
<comment type="caution">
    <text evidence="5">The sequence shown here is derived from an EMBL/GenBank/DDBJ whole genome shotgun (WGS) entry which is preliminary data.</text>
</comment>
<sequence>MPVTLRRLVVAGALLAAVLTAPAADAATLAPATGLAATSSGTTATFTWTAVPGASSYKVCVRKTSTSTSCYLKSASTKTPTVKISGIPKRTAFYYFAVYAFAGSGHSLSANKAFTVGYLPSAPTGVTALVRSNNIIAEWNAASGAISYSLCVARPADPATCVSRSPYSSKRMARIDGLTPVAGHDYVYKVIARNSAGTKASPDVVADLTVLKITGVTLNDVTPNGFRVAWDPQRNAGTYTLQVSTSSTFDSPVSTTVADVSHVVDDLKAGTRYYARVRGMNDTKAGPWSTSVTQVLPTKPFEVRVMTYNLCGQDKCLGDKPASILPTWSKRKPLAGAIVRAEDPDVVATQESHSKDTNFGTQLPGFGLYAYKSSKSLFVRKDRFTRMRYGSITLDKARNRYAVWAEVRDQASGSRVMLVDAHLEPYKGVTHDRQREAQTKALLAGVKTANTRKLPVIYAGDFNSNKSNANQSKYPGGYDAPLKVFTAAGIPDSVTKATAPENVVWNSANQAKNPPTKHSDHIDHVYITPDLVVKAWKVVITITSSGNYRTPFATDHNPVMTVVEVPAAPSAP</sequence>
<feature type="signal peptide" evidence="3">
    <location>
        <begin position="1"/>
        <end position="26"/>
    </location>
</feature>
<dbReference type="Pfam" id="PF00041">
    <property type="entry name" value="fn3"/>
    <property type="match status" value="1"/>
</dbReference>
<evidence type="ECO:0000256" key="3">
    <source>
        <dbReference type="SAM" id="SignalP"/>
    </source>
</evidence>
<dbReference type="InterPro" id="IPR005135">
    <property type="entry name" value="Endo/exonuclease/phosphatase"/>
</dbReference>
<reference evidence="5 6" key="1">
    <citation type="submission" date="2019-06" db="EMBL/GenBank/DDBJ databases">
        <title>Aeromicrobium sp. nov., isolated from a maize field.</title>
        <authorList>
            <person name="Lin S.-Y."/>
            <person name="Tsai C.-F."/>
            <person name="Young C.-C."/>
        </authorList>
    </citation>
    <scope>NUCLEOTIDE SEQUENCE [LARGE SCALE GENOMIC DNA]</scope>
    <source>
        <strain evidence="5 6">CC-CFT486</strain>
    </source>
</reference>
<dbReference type="RefSeq" id="WP_147684784.1">
    <property type="nucleotide sequence ID" value="NZ_VDUX01000002.1"/>
</dbReference>
<dbReference type="SUPFAM" id="SSF49265">
    <property type="entry name" value="Fibronectin type III"/>
    <property type="match status" value="2"/>
</dbReference>
<gene>
    <name evidence="5" type="ORF">FHP06_06115</name>
</gene>
<dbReference type="Gene3D" id="3.60.10.10">
    <property type="entry name" value="Endonuclease/exonuclease/phosphatase"/>
    <property type="match status" value="1"/>
</dbReference>
<dbReference type="PROSITE" id="PS51318">
    <property type="entry name" value="TAT"/>
    <property type="match status" value="1"/>
</dbReference>
<keyword evidence="2" id="KW-0624">Polysaccharide degradation</keyword>
<dbReference type="InterPro" id="IPR003961">
    <property type="entry name" value="FN3_dom"/>
</dbReference>
<feature type="domain" description="Fibronectin type-III" evidence="4">
    <location>
        <begin position="212"/>
        <end position="301"/>
    </location>
</feature>
<dbReference type="PROSITE" id="PS50853">
    <property type="entry name" value="FN3"/>
    <property type="match status" value="1"/>
</dbReference>
<evidence type="ECO:0000313" key="5">
    <source>
        <dbReference type="EMBL" id="TXL62268.1"/>
    </source>
</evidence>
<dbReference type="Proteomes" id="UP000321571">
    <property type="component" value="Unassembled WGS sequence"/>
</dbReference>
<dbReference type="SUPFAM" id="SSF56219">
    <property type="entry name" value="DNase I-like"/>
    <property type="match status" value="1"/>
</dbReference>
<keyword evidence="1" id="KW-0378">Hydrolase</keyword>
<dbReference type="PANTHER" id="PTHR12121:SF36">
    <property type="entry name" value="ENDONUCLEASE_EXONUCLEASE_PHOSPHATASE DOMAIN-CONTAINING PROTEIN"/>
    <property type="match status" value="1"/>
</dbReference>
<dbReference type="Pfam" id="PF03372">
    <property type="entry name" value="Exo_endo_phos"/>
    <property type="match status" value="1"/>
</dbReference>
<keyword evidence="2" id="KW-0119">Carbohydrate metabolism</keyword>
<dbReference type="OrthoDB" id="4013874at2"/>
<evidence type="ECO:0000256" key="1">
    <source>
        <dbReference type="ARBA" id="ARBA00023295"/>
    </source>
</evidence>
<evidence type="ECO:0000259" key="4">
    <source>
        <dbReference type="PROSITE" id="PS50853"/>
    </source>
</evidence>
<dbReference type="GO" id="GO:0016798">
    <property type="term" value="F:hydrolase activity, acting on glycosyl bonds"/>
    <property type="evidence" value="ECO:0007669"/>
    <property type="project" value="UniProtKB-KW"/>
</dbReference>
<evidence type="ECO:0000313" key="6">
    <source>
        <dbReference type="Proteomes" id="UP000321571"/>
    </source>
</evidence>
<dbReference type="GO" id="GO:0000175">
    <property type="term" value="F:3'-5'-RNA exonuclease activity"/>
    <property type="evidence" value="ECO:0007669"/>
    <property type="project" value="TreeGrafter"/>
</dbReference>